<evidence type="ECO:0000313" key="14">
    <source>
        <dbReference type="Proteomes" id="UP000185003"/>
    </source>
</evidence>
<dbReference type="SUPFAM" id="SSF74653">
    <property type="entry name" value="TolA/TonB C-terminal domain"/>
    <property type="match status" value="2"/>
</dbReference>
<organism evidence="13 14">
    <name type="scientific">Chitinophaga niabensis</name>
    <dbReference type="NCBI Taxonomy" id="536979"/>
    <lineage>
        <taxon>Bacteria</taxon>
        <taxon>Pseudomonadati</taxon>
        <taxon>Bacteroidota</taxon>
        <taxon>Chitinophagia</taxon>
        <taxon>Chitinophagales</taxon>
        <taxon>Chitinophagaceae</taxon>
        <taxon>Chitinophaga</taxon>
    </lineage>
</organism>
<evidence type="ECO:0000256" key="1">
    <source>
        <dbReference type="ARBA" id="ARBA00004383"/>
    </source>
</evidence>
<evidence type="ECO:0000256" key="7">
    <source>
        <dbReference type="ARBA" id="ARBA00022927"/>
    </source>
</evidence>
<dbReference type="GO" id="GO:0015031">
    <property type="term" value="P:protein transport"/>
    <property type="evidence" value="ECO:0007669"/>
    <property type="project" value="UniProtKB-KW"/>
</dbReference>
<feature type="transmembrane region" description="Helical" evidence="11">
    <location>
        <begin position="6"/>
        <end position="25"/>
    </location>
</feature>
<evidence type="ECO:0000256" key="6">
    <source>
        <dbReference type="ARBA" id="ARBA00022692"/>
    </source>
</evidence>
<feature type="transmembrane region" description="Helical" evidence="11">
    <location>
        <begin position="92"/>
        <end position="112"/>
    </location>
</feature>
<dbReference type="GO" id="GO:0098797">
    <property type="term" value="C:plasma membrane protein complex"/>
    <property type="evidence" value="ECO:0007669"/>
    <property type="project" value="TreeGrafter"/>
</dbReference>
<reference evidence="13 14" key="1">
    <citation type="submission" date="2016-11" db="EMBL/GenBank/DDBJ databases">
        <authorList>
            <person name="Jaros S."/>
            <person name="Januszkiewicz K."/>
            <person name="Wedrychowicz H."/>
        </authorList>
    </citation>
    <scope>NUCLEOTIDE SEQUENCE [LARGE SCALE GENOMIC DNA]</scope>
    <source>
        <strain evidence="13 14">DSM 24787</strain>
    </source>
</reference>
<comment type="similarity">
    <text evidence="2">Belongs to the TonB family.</text>
</comment>
<evidence type="ECO:0000256" key="4">
    <source>
        <dbReference type="ARBA" id="ARBA00022475"/>
    </source>
</evidence>
<feature type="region of interest" description="Disordered" evidence="10">
    <location>
        <begin position="311"/>
        <end position="331"/>
    </location>
</feature>
<dbReference type="PANTHER" id="PTHR33446:SF2">
    <property type="entry name" value="PROTEIN TONB"/>
    <property type="match status" value="1"/>
</dbReference>
<evidence type="ECO:0000256" key="8">
    <source>
        <dbReference type="ARBA" id="ARBA00022989"/>
    </source>
</evidence>
<dbReference type="AlphaFoldDB" id="A0A1N6KFE2"/>
<dbReference type="PANTHER" id="PTHR33446">
    <property type="entry name" value="PROTEIN TONB-RELATED"/>
    <property type="match status" value="1"/>
</dbReference>
<sequence>MTPLLAYLAKVIICSGILYAYYHMALRNNRFHQWNRFYLLLCTLLSLVVPLLRIPISFTPEDTDTLFVYTSQVVTLREQVFTPAGPLPVTHFNWVLFLYSAVIVVLAGRLLFGYWKIVRLIHMSRVEFVKPYWMVLSEQITAPFSFFRYIFWNKRVNATTQEGRQMLQHEMVHVQEKHSTDKLFMEIITAVCWINPFFHLIKRELSLIHEFIADKKSVVNGNVADYAQTILQMALQTNRSFSMTNNFSHQPIKRRILMLTQSRKLRFSYLRRLMILPIAIMIFSSLAFVITEENIDKLVSAPPDIQILQKKDSTIKPPPPPAPAKNPKVQFKPQQKNGKEVFTFVEQPPTFAGGDAALNKFLATNIRYPHTATEKNIQGTVFVSFIVSDDGNVMDVKTVGAPKGGGLEEEAIRVVEKMPRWVPGKQNGQLVNVQFNLPIRFTLQESGEPKKKIADDGAYLMVEEMPTYPGGQNAMMQYLSSNVRYPKSAVDKNMAGTVYVKFDIDKDGSISNVQSVNKAIGSGLEEEAIRVVKKMPNWNPGREKGEPVRVRFVLPVAFRLTK</sequence>
<dbReference type="InterPro" id="IPR006260">
    <property type="entry name" value="TonB/TolA_C"/>
</dbReference>
<dbReference type="InterPro" id="IPR051045">
    <property type="entry name" value="TonB-dependent_transducer"/>
</dbReference>
<dbReference type="EMBL" id="FSRA01000002">
    <property type="protein sequence ID" value="SIO55304.1"/>
    <property type="molecule type" value="Genomic_DNA"/>
</dbReference>
<dbReference type="Gene3D" id="3.30.1150.10">
    <property type="match status" value="2"/>
</dbReference>
<evidence type="ECO:0000256" key="11">
    <source>
        <dbReference type="SAM" id="Phobius"/>
    </source>
</evidence>
<keyword evidence="9 11" id="KW-0472">Membrane</keyword>
<dbReference type="GO" id="GO:0055085">
    <property type="term" value="P:transmembrane transport"/>
    <property type="evidence" value="ECO:0007669"/>
    <property type="project" value="InterPro"/>
</dbReference>
<keyword evidence="7" id="KW-0653">Protein transport</keyword>
<dbReference type="InterPro" id="IPR008756">
    <property type="entry name" value="Peptidase_M56"/>
</dbReference>
<evidence type="ECO:0000256" key="2">
    <source>
        <dbReference type="ARBA" id="ARBA00006555"/>
    </source>
</evidence>
<proteinExistence type="inferred from homology"/>
<evidence type="ECO:0000313" key="13">
    <source>
        <dbReference type="EMBL" id="SIO55304.1"/>
    </source>
</evidence>
<dbReference type="Pfam" id="PF03544">
    <property type="entry name" value="TonB_C"/>
    <property type="match status" value="2"/>
</dbReference>
<evidence type="ECO:0000256" key="10">
    <source>
        <dbReference type="SAM" id="MobiDB-lite"/>
    </source>
</evidence>
<evidence type="ECO:0000256" key="3">
    <source>
        <dbReference type="ARBA" id="ARBA00022448"/>
    </source>
</evidence>
<evidence type="ECO:0000256" key="5">
    <source>
        <dbReference type="ARBA" id="ARBA00022519"/>
    </source>
</evidence>
<name>A0A1N6KFE2_9BACT</name>
<dbReference type="RefSeq" id="WP_074242947.1">
    <property type="nucleotide sequence ID" value="NZ_FSRA01000002.1"/>
</dbReference>
<dbReference type="CDD" id="cd07341">
    <property type="entry name" value="M56_BlaR1_MecR1_like"/>
    <property type="match status" value="1"/>
</dbReference>
<dbReference type="PROSITE" id="PS52015">
    <property type="entry name" value="TONB_CTD"/>
    <property type="match status" value="2"/>
</dbReference>
<comment type="subcellular location">
    <subcellularLocation>
        <location evidence="1">Cell inner membrane</location>
        <topology evidence="1">Single-pass membrane protein</topology>
        <orientation evidence="1">Periplasmic side</orientation>
    </subcellularLocation>
</comment>
<keyword evidence="4" id="KW-1003">Cell membrane</keyword>
<feature type="transmembrane region" description="Helical" evidence="11">
    <location>
        <begin position="37"/>
        <end position="56"/>
    </location>
</feature>
<keyword evidence="6 11" id="KW-0812">Transmembrane</keyword>
<dbReference type="InterPro" id="IPR037682">
    <property type="entry name" value="TonB_C"/>
</dbReference>
<keyword evidence="8 11" id="KW-1133">Transmembrane helix</keyword>
<keyword evidence="5" id="KW-0997">Cell inner membrane</keyword>
<dbReference type="NCBIfam" id="TIGR01352">
    <property type="entry name" value="tonB_Cterm"/>
    <property type="match status" value="2"/>
</dbReference>
<feature type="transmembrane region" description="Helical" evidence="11">
    <location>
        <begin position="273"/>
        <end position="290"/>
    </location>
</feature>
<dbReference type="Proteomes" id="UP000185003">
    <property type="component" value="Unassembled WGS sequence"/>
</dbReference>
<keyword evidence="3" id="KW-0813">Transport</keyword>
<evidence type="ECO:0000259" key="12">
    <source>
        <dbReference type="PROSITE" id="PS52015"/>
    </source>
</evidence>
<feature type="domain" description="TonB C-terminal" evidence="12">
    <location>
        <begin position="470"/>
        <end position="562"/>
    </location>
</feature>
<dbReference type="Pfam" id="PF05569">
    <property type="entry name" value="Peptidase_M56"/>
    <property type="match status" value="1"/>
</dbReference>
<protein>
    <submittedName>
        <fullName evidence="13">TonB family C-terminal domain-containing protein</fullName>
    </submittedName>
</protein>
<evidence type="ECO:0000256" key="9">
    <source>
        <dbReference type="ARBA" id="ARBA00023136"/>
    </source>
</evidence>
<keyword evidence="14" id="KW-1185">Reference proteome</keyword>
<accession>A0A1N6KFE2</accession>
<dbReference type="GO" id="GO:0031992">
    <property type="term" value="F:energy transducer activity"/>
    <property type="evidence" value="ECO:0007669"/>
    <property type="project" value="TreeGrafter"/>
</dbReference>
<gene>
    <name evidence="13" type="ORF">SAMN04488055_5751</name>
</gene>
<dbReference type="STRING" id="536979.SAMN04488055_5751"/>
<dbReference type="OrthoDB" id="9814002at2"/>
<feature type="domain" description="TonB C-terminal" evidence="12">
    <location>
        <begin position="353"/>
        <end position="450"/>
    </location>
</feature>